<dbReference type="Proteomes" id="UP000250043">
    <property type="component" value="Unassembled WGS sequence"/>
</dbReference>
<gene>
    <name evidence="1" type="ORF">OBBRIDRAFT_833941</name>
</gene>
<dbReference type="EMBL" id="KV722379">
    <property type="protein sequence ID" value="OCH91830.1"/>
    <property type="molecule type" value="Genomic_DNA"/>
</dbReference>
<organism evidence="1 2">
    <name type="scientific">Obba rivulosa</name>
    <dbReference type="NCBI Taxonomy" id="1052685"/>
    <lineage>
        <taxon>Eukaryota</taxon>
        <taxon>Fungi</taxon>
        <taxon>Dikarya</taxon>
        <taxon>Basidiomycota</taxon>
        <taxon>Agaricomycotina</taxon>
        <taxon>Agaricomycetes</taxon>
        <taxon>Polyporales</taxon>
        <taxon>Gelatoporiaceae</taxon>
        <taxon>Obba</taxon>
    </lineage>
</organism>
<reference evidence="1 2" key="1">
    <citation type="submission" date="2016-07" db="EMBL/GenBank/DDBJ databases">
        <title>Draft genome of the white-rot fungus Obba rivulosa 3A-2.</title>
        <authorList>
            <consortium name="DOE Joint Genome Institute"/>
            <person name="Miettinen O."/>
            <person name="Riley R."/>
            <person name="Acob R."/>
            <person name="Barry K."/>
            <person name="Cullen D."/>
            <person name="De Vries R."/>
            <person name="Hainaut M."/>
            <person name="Hatakka A."/>
            <person name="Henrissat B."/>
            <person name="Hilden K."/>
            <person name="Kuo R."/>
            <person name="Labutti K."/>
            <person name="Lipzen A."/>
            <person name="Makela M.R."/>
            <person name="Sandor L."/>
            <person name="Spatafora J.W."/>
            <person name="Grigoriev I.V."/>
            <person name="Hibbett D.S."/>
        </authorList>
    </citation>
    <scope>NUCLEOTIDE SEQUENCE [LARGE SCALE GENOMIC DNA]</scope>
    <source>
        <strain evidence="1 2">3A-2</strain>
    </source>
</reference>
<keyword evidence="2" id="KW-1185">Reference proteome</keyword>
<evidence type="ECO:0000313" key="2">
    <source>
        <dbReference type="Proteomes" id="UP000250043"/>
    </source>
</evidence>
<accession>A0A8E2B4W6</accession>
<dbReference type="AlphaFoldDB" id="A0A8E2B4W6"/>
<evidence type="ECO:0000313" key="1">
    <source>
        <dbReference type="EMBL" id="OCH91830.1"/>
    </source>
</evidence>
<protein>
    <submittedName>
        <fullName evidence="1">Uncharacterized protein</fullName>
    </submittedName>
</protein>
<proteinExistence type="predicted"/>
<sequence>MTFYWTSHLVQEIWSRWGRGALEKCSPMNKAVEGVGYRGQRVHAYDGDASDIKSSPSSSPHVHHCGEISGAKYYLAEVVDAFSPGTKLDVHRPQGTSSAKATGKTAAVRAALPRSLHLHDHQHTMIDVRESLPQRPSLLPLNGTASGAKQPLVDEMKSALQEHHIPML</sequence>
<name>A0A8E2B4W6_9APHY</name>